<organism evidence="8 9">
    <name type="scientific">Hydrocarboniphaga effusa AP103</name>
    <dbReference type="NCBI Taxonomy" id="1172194"/>
    <lineage>
        <taxon>Bacteria</taxon>
        <taxon>Pseudomonadati</taxon>
        <taxon>Pseudomonadota</taxon>
        <taxon>Gammaproteobacteria</taxon>
        <taxon>Nevskiales</taxon>
        <taxon>Nevskiaceae</taxon>
        <taxon>Hydrocarboniphaga</taxon>
    </lineage>
</organism>
<evidence type="ECO:0000313" key="9">
    <source>
        <dbReference type="Proteomes" id="UP000003704"/>
    </source>
</evidence>
<evidence type="ECO:0000256" key="4">
    <source>
        <dbReference type="ARBA" id="ARBA00022801"/>
    </source>
</evidence>
<comment type="similarity">
    <text evidence="2">Belongs to the glycosyl hydrolase 8 (cellulase D) family.</text>
</comment>
<keyword evidence="6" id="KW-0326">Glycosidase</keyword>
<accession>I8T928</accession>
<keyword evidence="9" id="KW-1185">Reference proteome</keyword>
<keyword evidence="7" id="KW-0119">Carbohydrate metabolism</keyword>
<dbReference type="OrthoDB" id="9766708at2"/>
<evidence type="ECO:0000256" key="5">
    <source>
        <dbReference type="ARBA" id="ARBA00023001"/>
    </source>
</evidence>
<evidence type="ECO:0000256" key="2">
    <source>
        <dbReference type="ARBA" id="ARBA00009209"/>
    </source>
</evidence>
<dbReference type="PRINTS" id="PR00735">
    <property type="entry name" value="GLHYDRLASE8"/>
</dbReference>
<evidence type="ECO:0000256" key="6">
    <source>
        <dbReference type="ARBA" id="ARBA00023295"/>
    </source>
</evidence>
<name>I8T928_9GAMM</name>
<dbReference type="PATRIC" id="fig|1172194.4.peg.399"/>
<keyword evidence="4" id="KW-0378">Hydrolase</keyword>
<comment type="catalytic activity">
    <reaction evidence="1">
        <text>Endohydrolysis of (1-&gt;4)-beta-D-glucosidic linkages in cellulose, lichenin and cereal beta-D-glucans.</text>
        <dbReference type="EC" id="3.2.1.4"/>
    </reaction>
</comment>
<dbReference type="SUPFAM" id="SSF48208">
    <property type="entry name" value="Six-hairpin glycosidases"/>
    <property type="match status" value="1"/>
</dbReference>
<dbReference type="RefSeq" id="WP_007183379.1">
    <property type="nucleotide sequence ID" value="NZ_AKGD01000001.1"/>
</dbReference>
<dbReference type="EC" id="3.2.1.4" evidence="3"/>
<dbReference type="Proteomes" id="UP000003704">
    <property type="component" value="Unassembled WGS sequence"/>
</dbReference>
<sequence length="378" mass="42080">MKAFLVTLGVLLALAAVAAGWAWRSYGPWREWESFAAHFIQPDGRVVDITAGARSTSEGQAYSLFFSLVANDRTRFEKILLWTQDNLADGDFARRLPAWLWGQKPDGSWGIIDDNSASDADIWLAYTLLEAGRLWNNARYTETGRLILGLVKEQEIKPVGGWGRLLLPATRGFELENGRFRLNPSYYVRFQFEALARADPQGPWREVGGNCERVLAAATSKGLAPDWFIVDGNNQVYPDSSNANVGSYDAIRVYLWAALSSASDPGAVRRVSDYARLVDGLGYAPEFVDVQTAEVRGGQPIGFAAAVLPYLDQLGEDRALKKQKKRISEQRVAGLLGQPAHYYDQVLALFGEGAHTRRFRFEADGRVTVRWESLWVGL</sequence>
<comment type="caution">
    <text evidence="8">The sequence shown here is derived from an EMBL/GenBank/DDBJ whole genome shotgun (WGS) entry which is preliminary data.</text>
</comment>
<dbReference type="InterPro" id="IPR008928">
    <property type="entry name" value="6-hairpin_glycosidase_sf"/>
</dbReference>
<dbReference type="Gene3D" id="1.50.10.10">
    <property type="match status" value="1"/>
</dbReference>
<dbReference type="NCBIfam" id="NF008305">
    <property type="entry name" value="PRK11097.1"/>
    <property type="match status" value="1"/>
</dbReference>
<evidence type="ECO:0000256" key="3">
    <source>
        <dbReference type="ARBA" id="ARBA00012601"/>
    </source>
</evidence>
<dbReference type="Pfam" id="PF01270">
    <property type="entry name" value="Glyco_hydro_8"/>
    <property type="match status" value="1"/>
</dbReference>
<dbReference type="GO" id="GO:0030245">
    <property type="term" value="P:cellulose catabolic process"/>
    <property type="evidence" value="ECO:0007669"/>
    <property type="project" value="UniProtKB-KW"/>
</dbReference>
<proteinExistence type="inferred from homology"/>
<protein>
    <recommendedName>
        <fullName evidence="3">cellulase</fullName>
        <ecNumber evidence="3">3.2.1.4</ecNumber>
    </recommendedName>
</protein>
<dbReference type="STRING" id="1172194.WQQ_04200"/>
<evidence type="ECO:0000313" key="8">
    <source>
        <dbReference type="EMBL" id="EIT70283.1"/>
    </source>
</evidence>
<dbReference type="GO" id="GO:0008810">
    <property type="term" value="F:cellulase activity"/>
    <property type="evidence" value="ECO:0007669"/>
    <property type="project" value="UniProtKB-EC"/>
</dbReference>
<dbReference type="InterPro" id="IPR002037">
    <property type="entry name" value="Glyco_hydro_8"/>
</dbReference>
<gene>
    <name evidence="8" type="ORF">WQQ_04200</name>
</gene>
<dbReference type="AlphaFoldDB" id="I8T928"/>
<reference evidence="8 9" key="1">
    <citation type="journal article" date="2012" name="J. Bacteriol.">
        <title>Genome Sequence of n-Alkane-Degrading Hydrocarboniphaga effusa Strain AP103T (ATCC BAA-332T).</title>
        <authorList>
            <person name="Chang H.K."/>
            <person name="Zylstra G.J."/>
            <person name="Chae J.C."/>
        </authorList>
    </citation>
    <scope>NUCLEOTIDE SEQUENCE [LARGE SCALE GENOMIC DNA]</scope>
    <source>
        <strain evidence="8 9">AP103</strain>
    </source>
</reference>
<evidence type="ECO:0000256" key="7">
    <source>
        <dbReference type="ARBA" id="ARBA00023326"/>
    </source>
</evidence>
<keyword evidence="7" id="KW-0624">Polysaccharide degradation</keyword>
<dbReference type="EMBL" id="AKGD01000001">
    <property type="protein sequence ID" value="EIT70283.1"/>
    <property type="molecule type" value="Genomic_DNA"/>
</dbReference>
<dbReference type="InterPro" id="IPR012341">
    <property type="entry name" value="6hp_glycosidase-like_sf"/>
</dbReference>
<keyword evidence="5" id="KW-0136">Cellulose degradation</keyword>
<evidence type="ECO:0000256" key="1">
    <source>
        <dbReference type="ARBA" id="ARBA00000966"/>
    </source>
</evidence>